<comment type="caution">
    <text evidence="1">The sequence shown here is derived from an EMBL/GenBank/DDBJ whole genome shotgun (WGS) entry which is preliminary data.</text>
</comment>
<protein>
    <submittedName>
        <fullName evidence="1">Uncharacterized protein</fullName>
    </submittedName>
</protein>
<accession>A0A855S8R2</accession>
<dbReference type="AlphaFoldDB" id="A0A855S8R2"/>
<proteinExistence type="predicted"/>
<reference evidence="1 2" key="1">
    <citation type="submission" date="2018-01" db="EMBL/GenBank/DDBJ databases">
        <title>Whole genome sequencing of Histamine producing bacteria.</title>
        <authorList>
            <person name="Butler K."/>
        </authorList>
    </citation>
    <scope>NUCLEOTIDE SEQUENCE [LARGE SCALE GENOMIC DNA]</scope>
    <source>
        <strain evidence="1 2">A2-1</strain>
    </source>
</reference>
<organism evidence="1 2">
    <name type="scientific">Photobacterium angustum</name>
    <dbReference type="NCBI Taxonomy" id="661"/>
    <lineage>
        <taxon>Bacteria</taxon>
        <taxon>Pseudomonadati</taxon>
        <taxon>Pseudomonadota</taxon>
        <taxon>Gammaproteobacteria</taxon>
        <taxon>Vibrionales</taxon>
        <taxon>Vibrionaceae</taxon>
        <taxon>Photobacterium</taxon>
    </lineage>
</organism>
<name>A0A855S8R2_PHOAN</name>
<dbReference type="EMBL" id="PYOY01000011">
    <property type="protein sequence ID" value="PSX05467.1"/>
    <property type="molecule type" value="Genomic_DNA"/>
</dbReference>
<sequence length="76" mass="8798">MNNRELLILKAELEQCLKKTREAILLRDVDKLSIILYELEVAQKKFEISYAKIYSNRFSKNDALCSLTPEGSYVSV</sequence>
<evidence type="ECO:0000313" key="1">
    <source>
        <dbReference type="EMBL" id="PSX05467.1"/>
    </source>
</evidence>
<dbReference type="Proteomes" id="UP000241440">
    <property type="component" value="Unassembled WGS sequence"/>
</dbReference>
<dbReference type="GeneID" id="61229779"/>
<evidence type="ECO:0000313" key="2">
    <source>
        <dbReference type="Proteomes" id="UP000241440"/>
    </source>
</evidence>
<gene>
    <name evidence="1" type="ORF">C0W41_17660</name>
</gene>
<dbReference type="RefSeq" id="WP_045130500.1">
    <property type="nucleotide sequence ID" value="NZ_JZSS01000008.1"/>
</dbReference>